<feature type="non-terminal residue" evidence="1">
    <location>
        <position position="1"/>
    </location>
</feature>
<protein>
    <submittedName>
        <fullName evidence="1">11384_t:CDS:1</fullName>
    </submittedName>
</protein>
<organism evidence="1 2">
    <name type="scientific">Cetraspora pellucida</name>
    <dbReference type="NCBI Taxonomy" id="1433469"/>
    <lineage>
        <taxon>Eukaryota</taxon>
        <taxon>Fungi</taxon>
        <taxon>Fungi incertae sedis</taxon>
        <taxon>Mucoromycota</taxon>
        <taxon>Glomeromycotina</taxon>
        <taxon>Glomeromycetes</taxon>
        <taxon>Diversisporales</taxon>
        <taxon>Gigasporaceae</taxon>
        <taxon>Cetraspora</taxon>
    </lineage>
</organism>
<evidence type="ECO:0000313" key="2">
    <source>
        <dbReference type="Proteomes" id="UP000789366"/>
    </source>
</evidence>
<sequence length="127" mass="13645">AADFKPCSDSVPGVSVTIIPDPPKAGSNLEVKGSATAETNFDKGDTYFFGILDFTNPQKPTPVFLGTPVDICAKTKCPTTTYNFDENYDLSNVTSFPEQFAVAVIIDFFDPLLPPKACAAAFFPPLQ</sequence>
<proteinExistence type="predicted"/>
<gene>
    <name evidence="1" type="ORF">SPELUC_LOCUS10464</name>
</gene>
<comment type="caution">
    <text evidence="1">The sequence shown here is derived from an EMBL/GenBank/DDBJ whole genome shotgun (WGS) entry which is preliminary data.</text>
</comment>
<keyword evidence="2" id="KW-1185">Reference proteome</keyword>
<name>A0ACA9P3K8_9GLOM</name>
<dbReference type="EMBL" id="CAJVPW010019542">
    <property type="protein sequence ID" value="CAG8686490.1"/>
    <property type="molecule type" value="Genomic_DNA"/>
</dbReference>
<evidence type="ECO:0000313" key="1">
    <source>
        <dbReference type="EMBL" id="CAG8686490.1"/>
    </source>
</evidence>
<dbReference type="Proteomes" id="UP000789366">
    <property type="component" value="Unassembled WGS sequence"/>
</dbReference>
<accession>A0ACA9P3K8</accession>
<reference evidence="1" key="1">
    <citation type="submission" date="2021-06" db="EMBL/GenBank/DDBJ databases">
        <authorList>
            <person name="Kallberg Y."/>
            <person name="Tangrot J."/>
            <person name="Rosling A."/>
        </authorList>
    </citation>
    <scope>NUCLEOTIDE SEQUENCE</scope>
    <source>
        <strain evidence="1">28 12/20/2015</strain>
    </source>
</reference>